<sequence length="99" mass="10325">MQPSGDGEGRGAMRGRDAKREKILGQDPQDLGPVDDGGASETAGWELVGGNPGRPTGNKMGTCMSSSDRNVLGLNELTRVKCLELLLAESADLILSARA</sequence>
<name>A0AB34GGY0_ESCRO</name>
<feature type="compositionally biased region" description="Basic and acidic residues" evidence="1">
    <location>
        <begin position="7"/>
        <end position="24"/>
    </location>
</feature>
<keyword evidence="3" id="KW-1185">Reference proteome</keyword>
<accession>A0AB34GGY0</accession>
<dbReference type="AlphaFoldDB" id="A0AB34GGY0"/>
<comment type="caution">
    <text evidence="2">The sequence shown here is derived from an EMBL/GenBank/DDBJ whole genome shotgun (WGS) entry which is preliminary data.</text>
</comment>
<evidence type="ECO:0000313" key="3">
    <source>
        <dbReference type="Proteomes" id="UP001159641"/>
    </source>
</evidence>
<evidence type="ECO:0000313" key="2">
    <source>
        <dbReference type="EMBL" id="KAJ8778704.1"/>
    </source>
</evidence>
<dbReference type="EMBL" id="JAIQCJ010002240">
    <property type="protein sequence ID" value="KAJ8778704.1"/>
    <property type="molecule type" value="Genomic_DNA"/>
</dbReference>
<reference evidence="2 3" key="1">
    <citation type="submission" date="2022-11" db="EMBL/GenBank/DDBJ databases">
        <title>Whole genome sequence of Eschrichtius robustus ER-17-0199.</title>
        <authorList>
            <person name="Bruniche-Olsen A."/>
            <person name="Black A.N."/>
            <person name="Fields C.J."/>
            <person name="Walden K."/>
            <person name="Dewoody J.A."/>
        </authorList>
    </citation>
    <scope>NUCLEOTIDE SEQUENCE [LARGE SCALE GENOMIC DNA]</scope>
    <source>
        <strain evidence="2">ER-17-0199</strain>
        <tissue evidence="2">Blubber</tissue>
    </source>
</reference>
<feature type="region of interest" description="Disordered" evidence="1">
    <location>
        <begin position="1"/>
        <end position="62"/>
    </location>
</feature>
<gene>
    <name evidence="2" type="ORF">J1605_013381</name>
</gene>
<evidence type="ECO:0000256" key="1">
    <source>
        <dbReference type="SAM" id="MobiDB-lite"/>
    </source>
</evidence>
<organism evidence="2 3">
    <name type="scientific">Eschrichtius robustus</name>
    <name type="common">California gray whale</name>
    <name type="synonym">Eschrichtius gibbosus</name>
    <dbReference type="NCBI Taxonomy" id="9764"/>
    <lineage>
        <taxon>Eukaryota</taxon>
        <taxon>Metazoa</taxon>
        <taxon>Chordata</taxon>
        <taxon>Craniata</taxon>
        <taxon>Vertebrata</taxon>
        <taxon>Euteleostomi</taxon>
        <taxon>Mammalia</taxon>
        <taxon>Eutheria</taxon>
        <taxon>Laurasiatheria</taxon>
        <taxon>Artiodactyla</taxon>
        <taxon>Whippomorpha</taxon>
        <taxon>Cetacea</taxon>
        <taxon>Mysticeti</taxon>
        <taxon>Eschrichtiidae</taxon>
        <taxon>Eschrichtius</taxon>
    </lineage>
</organism>
<protein>
    <submittedName>
        <fullName evidence="2">Uncharacterized protein</fullName>
    </submittedName>
</protein>
<proteinExistence type="predicted"/>
<dbReference type="Proteomes" id="UP001159641">
    <property type="component" value="Unassembled WGS sequence"/>
</dbReference>